<dbReference type="Proteomes" id="UP000046680">
    <property type="component" value="Unassembled WGS sequence"/>
</dbReference>
<evidence type="ECO:0000313" key="3">
    <source>
        <dbReference type="Proteomes" id="UP000046680"/>
    </source>
</evidence>
<dbReference type="Proteomes" id="UP000046947">
    <property type="component" value="Unassembled WGS sequence"/>
</dbReference>
<proteinExistence type="predicted"/>
<evidence type="ECO:0000313" key="2">
    <source>
        <dbReference type="EMBL" id="CFR69966.1"/>
    </source>
</evidence>
<organism evidence="1 4">
    <name type="scientific">Mycobacterium tuberculosis</name>
    <dbReference type="NCBI Taxonomy" id="1773"/>
    <lineage>
        <taxon>Bacteria</taxon>
        <taxon>Bacillati</taxon>
        <taxon>Actinomycetota</taxon>
        <taxon>Actinomycetes</taxon>
        <taxon>Mycobacteriales</taxon>
        <taxon>Mycobacteriaceae</taxon>
        <taxon>Mycobacterium</taxon>
        <taxon>Mycobacterium tuberculosis complex</taxon>
    </lineage>
</organism>
<evidence type="ECO:0000313" key="1">
    <source>
        <dbReference type="EMBL" id="CFE72728.1"/>
    </source>
</evidence>
<dbReference type="AlphaFoldDB" id="A0A654TSS1"/>
<name>A0A654TSS1_MYCTX</name>
<protein>
    <submittedName>
        <fullName evidence="1">Uncharacterized protein</fullName>
    </submittedName>
</protein>
<evidence type="ECO:0000313" key="4">
    <source>
        <dbReference type="Proteomes" id="UP000046947"/>
    </source>
</evidence>
<sequence length="218" mass="22980">MDLIQRDTVQLQPPRTGALAVLDHRRKRRDREDLASHHHLGAVVAEGLPENTLAFAQAVDLGGIEQRDPQGACAFDNVAGGAGGVPVPISPFTRAELPSAQPDPADLSDSVDVQIFHVCHRTEGLGAAATASLDGVADPEPVISQTVGHSRFCCRNSVSPNVGSLSAPHQPGALPTASLRSHPRCFGVRPLASTIHSFSIRPISSESTMRVGLSQRTS</sequence>
<dbReference type="EMBL" id="CFOH01000880">
    <property type="protein sequence ID" value="CFE72728.1"/>
    <property type="molecule type" value="Genomic_DNA"/>
</dbReference>
<reference evidence="3 4" key="1">
    <citation type="submission" date="2015-03" db="EMBL/GenBank/DDBJ databases">
        <authorList>
            <consortium name="Pathogen Informatics"/>
        </authorList>
    </citation>
    <scope>NUCLEOTIDE SEQUENCE [LARGE SCALE GENOMIC DNA]</scope>
    <source>
        <strain evidence="2 3">C09601061</strain>
        <strain evidence="1 4">H09601792</strain>
    </source>
</reference>
<dbReference type="EMBL" id="CGCX01000209">
    <property type="protein sequence ID" value="CFR69966.1"/>
    <property type="molecule type" value="Genomic_DNA"/>
</dbReference>
<gene>
    <name evidence="2" type="ORF">ERS007657_00823</name>
    <name evidence="1" type="ORF">ERS007688_03741</name>
</gene>
<accession>A0A654TSS1</accession>